<accession>A0A6A5BC79</accession>
<dbReference type="Proteomes" id="UP000444721">
    <property type="component" value="Unassembled WGS sequence"/>
</dbReference>
<protein>
    <submittedName>
        <fullName evidence="2">Uncharacterized protein</fullName>
    </submittedName>
</protein>
<sequence>MLPQQPPKPTTPQDNGHQRDDRRGDDDGIHQQKTVTENLFKSNNDKNDGKSDEKSVSEEGVLKFLQNENRYHNPFITQFVGEPTSSSDGKLLTQQKRKFTKEKKSDDSSTELSFRSLSDSEDHDDSDGSHRPPPAFAPSKKYRKIISSSRSSHYNNLQQKQQEENLNVLESNPMVFANQYDSENDEEVEEEYESMAPYRTTTLSTLITEYHLEDWVKKHSICEKTPKDTLIINLFMTNRHVISTLQKLRLRHGLEIEFGSNLFYNVWEFSQRRLFSQLMLGLSPKLYMENVDHLKSYSEAQPSSKFLKQVVENYFVKKQCVMAELEKLKITEDLSSSEELKRVAQFVIQSKQKRKFKIFTCCMIEWSEEIDVMSTGDMSGISVGSLKSINFENGQNLDSHTDTMHMLSATILNTDTNSDTGSSGRHMRFSDDDPSDPEVQQIADLRYNERRYKNALYKLNRWKTEGAYLRRIHIGPWEDAEGYTRKASFSPNMFYDGQCRIKCAPLLKKLYYRFFTYVPKFLDIEQVLELLLIENGENRSSSLPPQYSKLEKHIFSELDRFKVSYCLKMEICFEDICGIHIQKVPSGNRNWALMVLKVSKKPNFYIRRIMCTDTEKNQIRQRAIDFTPNHVASKYDTHYIIGDERELKRILALMIEADKDTGNIERLYHEGLSDISFPTKPAWEIPEITPNNASTSTTNELAYPLKFSLEPGFTLKEDEEEERQNATHYRTEDGILPFSVTVANFDQETRRKYERVQLDLTDIEHASYSAEVADECFIQ</sequence>
<feature type="region of interest" description="Disordered" evidence="1">
    <location>
        <begin position="1"/>
        <end position="141"/>
    </location>
</feature>
<organism evidence="2 3">
    <name type="scientific">Naegleria fowleri</name>
    <name type="common">Brain eating amoeba</name>
    <dbReference type="NCBI Taxonomy" id="5763"/>
    <lineage>
        <taxon>Eukaryota</taxon>
        <taxon>Discoba</taxon>
        <taxon>Heterolobosea</taxon>
        <taxon>Tetramitia</taxon>
        <taxon>Eutetramitia</taxon>
        <taxon>Vahlkampfiidae</taxon>
        <taxon>Naegleria</taxon>
    </lineage>
</organism>
<reference evidence="2 3" key="1">
    <citation type="journal article" date="2019" name="Sci. Rep.">
        <title>Nanopore sequencing improves the draft genome of the human pathogenic amoeba Naegleria fowleri.</title>
        <authorList>
            <person name="Liechti N."/>
            <person name="Schurch N."/>
            <person name="Bruggmann R."/>
            <person name="Wittwer M."/>
        </authorList>
    </citation>
    <scope>NUCLEOTIDE SEQUENCE [LARGE SCALE GENOMIC DNA]</scope>
    <source>
        <strain evidence="2 3">ATCC 30894</strain>
    </source>
</reference>
<dbReference type="VEuPathDB" id="AmoebaDB:NfTy_081270"/>
<feature type="compositionally biased region" description="Pro residues" evidence="1">
    <location>
        <begin position="1"/>
        <end position="10"/>
    </location>
</feature>
<gene>
    <name evidence="2" type="ORF">FDP41_009937</name>
</gene>
<dbReference type="RefSeq" id="XP_044556430.1">
    <property type="nucleotide sequence ID" value="XM_044713949.1"/>
</dbReference>
<dbReference type="EMBL" id="VFQX01000074">
    <property type="protein sequence ID" value="KAF0971714.1"/>
    <property type="molecule type" value="Genomic_DNA"/>
</dbReference>
<dbReference type="GeneID" id="68117152"/>
<evidence type="ECO:0000256" key="1">
    <source>
        <dbReference type="SAM" id="MobiDB-lite"/>
    </source>
</evidence>
<feature type="compositionally biased region" description="Polar residues" evidence="1">
    <location>
        <begin position="31"/>
        <end position="42"/>
    </location>
</feature>
<dbReference type="OrthoDB" id="10332595at2759"/>
<proteinExistence type="predicted"/>
<keyword evidence="3" id="KW-1185">Reference proteome</keyword>
<dbReference type="VEuPathDB" id="AmoebaDB:NF0042460"/>
<feature type="region of interest" description="Disordered" evidence="1">
    <location>
        <begin position="415"/>
        <end position="437"/>
    </location>
</feature>
<dbReference type="VEuPathDB" id="AmoebaDB:FDP41_009937"/>
<dbReference type="AlphaFoldDB" id="A0A6A5BC79"/>
<feature type="compositionally biased region" description="Polar residues" evidence="1">
    <location>
        <begin position="83"/>
        <end position="94"/>
    </location>
</feature>
<dbReference type="OMA" id="WKTEGAY"/>
<comment type="caution">
    <text evidence="2">The sequence shown here is derived from an EMBL/GenBank/DDBJ whole genome shotgun (WGS) entry which is preliminary data.</text>
</comment>
<feature type="compositionally biased region" description="Basic and acidic residues" evidence="1">
    <location>
        <begin position="16"/>
        <end position="30"/>
    </location>
</feature>
<evidence type="ECO:0000313" key="3">
    <source>
        <dbReference type="Proteomes" id="UP000444721"/>
    </source>
</evidence>
<evidence type="ECO:0000313" key="2">
    <source>
        <dbReference type="EMBL" id="KAF0971714.1"/>
    </source>
</evidence>
<name>A0A6A5BC79_NAEFO</name>
<feature type="compositionally biased region" description="Basic and acidic residues" evidence="1">
    <location>
        <begin position="43"/>
        <end position="61"/>
    </location>
</feature>